<dbReference type="Gene3D" id="2.40.128.260">
    <property type="entry name" value="Type IV secretion system, VirB10/TraB/TrbI"/>
    <property type="match status" value="1"/>
</dbReference>
<dbReference type="InterPro" id="IPR005498">
    <property type="entry name" value="T4SS_VirB10/TraB/TrbI"/>
</dbReference>
<feature type="transmembrane region" description="Helical" evidence="8">
    <location>
        <begin position="28"/>
        <end position="48"/>
    </location>
</feature>
<protein>
    <submittedName>
        <fullName evidence="9">Type IV secretion system protein VirB10</fullName>
    </submittedName>
</protein>
<keyword evidence="10" id="KW-1185">Reference proteome</keyword>
<comment type="subcellular location">
    <subcellularLocation>
        <location evidence="1">Cell membrane</location>
        <topology evidence="1">Single-pass membrane protein</topology>
    </subcellularLocation>
</comment>
<feature type="region of interest" description="Disordered" evidence="7">
    <location>
        <begin position="56"/>
        <end position="115"/>
    </location>
</feature>
<name>A0ABV0MCH9_9HYPH</name>
<evidence type="ECO:0000256" key="4">
    <source>
        <dbReference type="ARBA" id="ARBA00022692"/>
    </source>
</evidence>
<evidence type="ECO:0000256" key="7">
    <source>
        <dbReference type="SAM" id="MobiDB-lite"/>
    </source>
</evidence>
<proteinExistence type="inferred from homology"/>
<feature type="compositionally biased region" description="Basic and acidic residues" evidence="7">
    <location>
        <begin position="74"/>
        <end position="85"/>
    </location>
</feature>
<evidence type="ECO:0000256" key="5">
    <source>
        <dbReference type="ARBA" id="ARBA00022989"/>
    </source>
</evidence>
<comment type="similarity">
    <text evidence="2">Belongs to the TrbI/VirB10 family.</text>
</comment>
<dbReference type="InterPro" id="IPR042217">
    <property type="entry name" value="T4SS_VirB10/TrbI"/>
</dbReference>
<comment type="caution">
    <text evidence="9">The sequence shown here is derived from an EMBL/GenBank/DDBJ whole genome shotgun (WGS) entry which is preliminary data.</text>
</comment>
<evidence type="ECO:0000256" key="3">
    <source>
        <dbReference type="ARBA" id="ARBA00022475"/>
    </source>
</evidence>
<evidence type="ECO:0000313" key="9">
    <source>
        <dbReference type="EMBL" id="MEQ1409443.1"/>
    </source>
</evidence>
<evidence type="ECO:0000256" key="6">
    <source>
        <dbReference type="ARBA" id="ARBA00023136"/>
    </source>
</evidence>
<organism evidence="9 10">
    <name type="scientific">Neorhizobium phenanthreniclasticum</name>
    <dbReference type="NCBI Taxonomy" id="3157917"/>
    <lineage>
        <taxon>Bacteria</taxon>
        <taxon>Pseudomonadati</taxon>
        <taxon>Pseudomonadota</taxon>
        <taxon>Alphaproteobacteria</taxon>
        <taxon>Hyphomicrobiales</taxon>
        <taxon>Rhizobiaceae</taxon>
        <taxon>Rhizobium/Agrobacterium group</taxon>
        <taxon>Neorhizobium</taxon>
    </lineage>
</organism>
<dbReference type="CDD" id="cd16429">
    <property type="entry name" value="VirB10"/>
    <property type="match status" value="1"/>
</dbReference>
<keyword evidence="5 8" id="KW-1133">Transmembrane helix</keyword>
<evidence type="ECO:0000256" key="2">
    <source>
        <dbReference type="ARBA" id="ARBA00010265"/>
    </source>
</evidence>
<evidence type="ECO:0000256" key="1">
    <source>
        <dbReference type="ARBA" id="ARBA00004162"/>
    </source>
</evidence>
<dbReference type="InterPro" id="IPR047695">
    <property type="entry name" value="T4SS_VirB10/PtlG"/>
</dbReference>
<keyword evidence="4 8" id="KW-0812">Transmembrane</keyword>
<sequence>MNRSPELEAMLEVDQSEVRDRRARRKQLFGGAVFVLIGAVLAYLFVFAPKKPPQDVLRGDEEFSTTTFRPPSFLRDDQRPAEKPADNIIQLPEPPEEKKEEPADTTEFDVPAPPVTVETADKPVEQIPEEFPKRYLSKQIIVDSTKADSADNSLNGGTAGDGPTVAGEDRNSKFLATASAIGDRSAKARQVGRLDAMIPEGTLIPGILETAINGDLPGQIRAITSQDVYSFDGRRVLIPTGTRLIGEYQSDVTRGQKRIFVIWTRLLRDDGVSVRLNSIGTDGLGRSGLTGIVDNKWRERFGSAILLSIVGAGSSYLTGYGSGQYSSSSGNNESDSDRAAELARETIARTFSDMANQALGENLRIPPTISVHQGERIFVYVRQDLDFSAMYPDPVEEALKEIKHERGIDTGRRIRQ</sequence>
<keyword evidence="3" id="KW-1003">Cell membrane</keyword>
<accession>A0ABV0MCH9</accession>
<evidence type="ECO:0000313" key="10">
    <source>
        <dbReference type="Proteomes" id="UP001496627"/>
    </source>
</evidence>
<dbReference type="Pfam" id="PF03743">
    <property type="entry name" value="TrbI"/>
    <property type="match status" value="1"/>
</dbReference>
<reference evidence="9 10" key="1">
    <citation type="submission" date="2024-05" db="EMBL/GenBank/DDBJ databases">
        <title>Neorhizobium sp. Rsf11, a plant growth promoting and heavy metal resistant PAH-degrader.</title>
        <authorList>
            <person name="Golubev S.N."/>
            <person name="Muratova A.Y."/>
            <person name="Markelova M.I."/>
        </authorList>
    </citation>
    <scope>NUCLEOTIDE SEQUENCE [LARGE SCALE GENOMIC DNA]</scope>
    <source>
        <strain evidence="9 10">Rsf11</strain>
    </source>
</reference>
<keyword evidence="6 8" id="KW-0472">Membrane</keyword>
<gene>
    <name evidence="9" type="primary">virB10</name>
    <name evidence="9" type="ORF">ABK249_31560</name>
</gene>
<evidence type="ECO:0000256" key="8">
    <source>
        <dbReference type="SAM" id="Phobius"/>
    </source>
</evidence>
<dbReference type="RefSeq" id="WP_210058780.1">
    <property type="nucleotide sequence ID" value="NZ_JBEAAL010000044.1"/>
</dbReference>
<dbReference type="Proteomes" id="UP001496627">
    <property type="component" value="Unassembled WGS sequence"/>
</dbReference>
<dbReference type="EMBL" id="JBEAAL010000044">
    <property type="protein sequence ID" value="MEQ1409443.1"/>
    <property type="molecule type" value="Genomic_DNA"/>
</dbReference>
<dbReference type="NCBIfam" id="NF038091">
    <property type="entry name" value="T4SS_VirB10"/>
    <property type="match status" value="1"/>
</dbReference>